<dbReference type="AlphaFoldDB" id="X1Q6D4"/>
<evidence type="ECO:0000313" key="1">
    <source>
        <dbReference type="EMBL" id="GAI46625.1"/>
    </source>
</evidence>
<name>X1Q6D4_9ZZZZ</name>
<proteinExistence type="predicted"/>
<protein>
    <submittedName>
        <fullName evidence="1">Uncharacterized protein</fullName>
    </submittedName>
</protein>
<comment type="caution">
    <text evidence="1">The sequence shown here is derived from an EMBL/GenBank/DDBJ whole genome shotgun (WGS) entry which is preliminary data.</text>
</comment>
<gene>
    <name evidence="1" type="ORF">S06H3_63431</name>
</gene>
<reference evidence="1" key="1">
    <citation type="journal article" date="2014" name="Front. Microbiol.">
        <title>High frequency of phylogenetically diverse reductive dehalogenase-homologous genes in deep subseafloor sedimentary metagenomes.</title>
        <authorList>
            <person name="Kawai M."/>
            <person name="Futagami T."/>
            <person name="Toyoda A."/>
            <person name="Takaki Y."/>
            <person name="Nishi S."/>
            <person name="Hori S."/>
            <person name="Arai W."/>
            <person name="Tsubouchi T."/>
            <person name="Morono Y."/>
            <person name="Uchiyama I."/>
            <person name="Ito T."/>
            <person name="Fujiyama A."/>
            <person name="Inagaki F."/>
            <person name="Takami H."/>
        </authorList>
    </citation>
    <scope>NUCLEOTIDE SEQUENCE</scope>
    <source>
        <strain evidence="1">Expedition CK06-06</strain>
    </source>
</reference>
<accession>X1Q6D4</accession>
<organism evidence="1">
    <name type="scientific">marine sediment metagenome</name>
    <dbReference type="NCBI Taxonomy" id="412755"/>
    <lineage>
        <taxon>unclassified sequences</taxon>
        <taxon>metagenomes</taxon>
        <taxon>ecological metagenomes</taxon>
    </lineage>
</organism>
<sequence>MILFYIVHIQNLGGDNMSRRKRRIEKTVSGQAQRSEDAERISNILNRRIKKDRKNPFLNINGGLDLIEKFPKYKDKKKRKQRGE</sequence>
<dbReference type="EMBL" id="BARV01042071">
    <property type="protein sequence ID" value="GAI46625.1"/>
    <property type="molecule type" value="Genomic_DNA"/>
</dbReference>